<protein>
    <submittedName>
        <fullName evidence="1">Uncharacterized protein</fullName>
    </submittedName>
</protein>
<dbReference type="Proteomes" id="UP000199494">
    <property type="component" value="Unassembled WGS sequence"/>
</dbReference>
<sequence>MSGRAARVSGLLRRLSARLERDRWEALNEPASDRAWQAGFCEGLAHAQHVLRNGA</sequence>
<dbReference type="EMBL" id="FMZE01000001">
    <property type="protein sequence ID" value="SDC18228.1"/>
    <property type="molecule type" value="Genomic_DNA"/>
</dbReference>
<reference evidence="1 2" key="1">
    <citation type="submission" date="2016-10" db="EMBL/GenBank/DDBJ databases">
        <authorList>
            <person name="de Groot N.N."/>
        </authorList>
    </citation>
    <scope>NUCLEOTIDE SEQUENCE [LARGE SCALE GENOMIC DNA]</scope>
    <source>
        <strain evidence="1 2">CGMCC 4.5506</strain>
    </source>
</reference>
<organism evidence="1 2">
    <name type="scientific">Prauserella marina</name>
    <dbReference type="NCBI Taxonomy" id="530584"/>
    <lineage>
        <taxon>Bacteria</taxon>
        <taxon>Bacillati</taxon>
        <taxon>Actinomycetota</taxon>
        <taxon>Actinomycetes</taxon>
        <taxon>Pseudonocardiales</taxon>
        <taxon>Pseudonocardiaceae</taxon>
        <taxon>Prauserella</taxon>
    </lineage>
</organism>
<evidence type="ECO:0000313" key="1">
    <source>
        <dbReference type="EMBL" id="SDC18228.1"/>
    </source>
</evidence>
<proteinExistence type="predicted"/>
<gene>
    <name evidence="1" type="ORF">SAMN05421630_101723</name>
</gene>
<evidence type="ECO:0000313" key="2">
    <source>
        <dbReference type="Proteomes" id="UP000199494"/>
    </source>
</evidence>
<name>A0A1G6JHV4_9PSEU</name>
<keyword evidence="2" id="KW-1185">Reference proteome</keyword>
<accession>A0A1G6JHV4</accession>
<dbReference type="AlphaFoldDB" id="A0A1G6JHV4"/>